<dbReference type="Proteomes" id="UP001230951">
    <property type="component" value="Unassembled WGS sequence"/>
</dbReference>
<protein>
    <submittedName>
        <fullName evidence="9">Membrane protein DedA with SNARE-associated domain</fullName>
    </submittedName>
</protein>
<evidence type="ECO:0000256" key="2">
    <source>
        <dbReference type="ARBA" id="ARBA00010792"/>
    </source>
</evidence>
<evidence type="ECO:0000256" key="7">
    <source>
        <dbReference type="RuleBase" id="RU367016"/>
    </source>
</evidence>
<keyword evidence="4 7" id="KW-0812">Transmembrane</keyword>
<evidence type="ECO:0000313" key="11">
    <source>
        <dbReference type="Proteomes" id="UP001230951"/>
    </source>
</evidence>
<accession>A0AAW8DMC1</accession>
<feature type="domain" description="VTT" evidence="8">
    <location>
        <begin position="36"/>
        <end position="159"/>
    </location>
</feature>
<dbReference type="RefSeq" id="WP_059388356.1">
    <property type="nucleotide sequence ID" value="NZ_JAUSRG010000022.1"/>
</dbReference>
<evidence type="ECO:0000256" key="5">
    <source>
        <dbReference type="ARBA" id="ARBA00022989"/>
    </source>
</evidence>
<evidence type="ECO:0000256" key="6">
    <source>
        <dbReference type="ARBA" id="ARBA00023136"/>
    </source>
</evidence>
<feature type="transmembrane region" description="Helical" evidence="7">
    <location>
        <begin position="140"/>
        <end position="161"/>
    </location>
</feature>
<dbReference type="PANTHER" id="PTHR30353">
    <property type="entry name" value="INNER MEMBRANE PROTEIN DEDA-RELATED"/>
    <property type="match status" value="1"/>
</dbReference>
<evidence type="ECO:0000256" key="1">
    <source>
        <dbReference type="ARBA" id="ARBA00004651"/>
    </source>
</evidence>
<feature type="transmembrane region" description="Helical" evidence="7">
    <location>
        <begin position="56"/>
        <end position="77"/>
    </location>
</feature>
<organism evidence="9 12">
    <name type="scientific">Arthrobacter bambusae</name>
    <dbReference type="NCBI Taxonomy" id="1338426"/>
    <lineage>
        <taxon>Bacteria</taxon>
        <taxon>Bacillati</taxon>
        <taxon>Actinomycetota</taxon>
        <taxon>Actinomycetes</taxon>
        <taxon>Micrococcales</taxon>
        <taxon>Micrococcaceae</taxon>
        <taxon>Arthrobacter</taxon>
    </lineage>
</organism>
<keyword evidence="5 7" id="KW-1133">Transmembrane helix</keyword>
<dbReference type="EMBL" id="JAUSRG010000022">
    <property type="protein sequence ID" value="MDP9907507.1"/>
    <property type="molecule type" value="Genomic_DNA"/>
</dbReference>
<evidence type="ECO:0000256" key="4">
    <source>
        <dbReference type="ARBA" id="ARBA00022692"/>
    </source>
</evidence>
<proteinExistence type="inferred from homology"/>
<name>A0AAW8DMC1_9MICC</name>
<dbReference type="EMBL" id="JAUSTF010000020">
    <property type="protein sequence ID" value="MDQ0183124.1"/>
    <property type="molecule type" value="Genomic_DNA"/>
</dbReference>
<dbReference type="InterPro" id="IPR032816">
    <property type="entry name" value="VTT_dom"/>
</dbReference>
<evidence type="ECO:0000259" key="8">
    <source>
        <dbReference type="Pfam" id="PF09335"/>
    </source>
</evidence>
<evidence type="ECO:0000313" key="12">
    <source>
        <dbReference type="Proteomes" id="UP001242995"/>
    </source>
</evidence>
<evidence type="ECO:0000313" key="10">
    <source>
        <dbReference type="EMBL" id="MDQ0183124.1"/>
    </source>
</evidence>
<dbReference type="PANTHER" id="PTHR30353:SF15">
    <property type="entry name" value="INNER MEMBRANE PROTEIN YABI"/>
    <property type="match status" value="1"/>
</dbReference>
<comment type="caution">
    <text evidence="9">The sequence shown here is derived from an EMBL/GenBank/DDBJ whole genome shotgun (WGS) entry which is preliminary data.</text>
</comment>
<comment type="similarity">
    <text evidence="2 7">Belongs to the DedA family.</text>
</comment>
<sequence length="202" mass="21727">MQALLDGLLNTSPLVIACIVFALVFAEDAIFVGFVIPGETAAVVGGVISSRGLFELWAMIAIVVTAAITGDTVGYEIGKHFGPRVMALKILDKRRAQLQRAEDFLKDKGGVAVLLGRFTAFFRAVMPALAGLSRMPYRRFAFWNFSGGIIWGSLFVTLGFVAGNSYEEVARVVGRGAAAVVAVIVVAIVLVWQVRKHRAKKA</sequence>
<evidence type="ECO:0000313" key="9">
    <source>
        <dbReference type="EMBL" id="MDP9907507.1"/>
    </source>
</evidence>
<feature type="transmembrane region" description="Helical" evidence="7">
    <location>
        <begin position="12"/>
        <end position="36"/>
    </location>
</feature>
<reference evidence="9 11" key="1">
    <citation type="submission" date="2023-07" db="EMBL/GenBank/DDBJ databases">
        <title>Sorghum-associated microbial communities from plants grown in Nebraska, USA.</title>
        <authorList>
            <person name="Schachtman D."/>
        </authorList>
    </citation>
    <scope>NUCLEOTIDE SEQUENCE</scope>
    <source>
        <strain evidence="9">DS1006</strain>
        <strain evidence="10 11">DS1016</strain>
    </source>
</reference>
<dbReference type="AlphaFoldDB" id="A0AAW8DMC1"/>
<feature type="transmembrane region" description="Helical" evidence="7">
    <location>
        <begin position="173"/>
        <end position="192"/>
    </location>
</feature>
<keyword evidence="11" id="KW-1185">Reference proteome</keyword>
<evidence type="ECO:0000256" key="3">
    <source>
        <dbReference type="ARBA" id="ARBA00022475"/>
    </source>
</evidence>
<dbReference type="GO" id="GO:0005886">
    <property type="term" value="C:plasma membrane"/>
    <property type="evidence" value="ECO:0007669"/>
    <property type="project" value="UniProtKB-SubCell"/>
</dbReference>
<dbReference type="Pfam" id="PF09335">
    <property type="entry name" value="VTT_dom"/>
    <property type="match status" value="1"/>
</dbReference>
<gene>
    <name evidence="9" type="ORF">J2S90_004501</name>
    <name evidence="10" type="ORF">J2S93_004583</name>
</gene>
<dbReference type="Proteomes" id="UP001242995">
    <property type="component" value="Unassembled WGS sequence"/>
</dbReference>
<keyword evidence="3 7" id="KW-1003">Cell membrane</keyword>
<dbReference type="InterPro" id="IPR032818">
    <property type="entry name" value="DedA-like"/>
</dbReference>
<comment type="subcellular location">
    <subcellularLocation>
        <location evidence="1 7">Cell membrane</location>
        <topology evidence="1 7">Multi-pass membrane protein</topology>
    </subcellularLocation>
</comment>
<keyword evidence="6 7" id="KW-0472">Membrane</keyword>